<dbReference type="PROSITE" id="PS51371">
    <property type="entry name" value="CBS"/>
    <property type="match status" value="2"/>
</dbReference>
<dbReference type="Gene3D" id="3.10.580.10">
    <property type="entry name" value="CBS-domain"/>
    <property type="match status" value="1"/>
</dbReference>
<name>A0A5C6BG54_9BACT</name>
<dbReference type="OrthoDB" id="9798188at2"/>
<keyword evidence="4" id="KW-0677">Repeat</keyword>
<dbReference type="AlphaFoldDB" id="A0A5C6BG54"/>
<feature type="transmembrane region" description="Helical" evidence="10">
    <location>
        <begin position="135"/>
        <end position="157"/>
    </location>
</feature>
<dbReference type="SUPFAM" id="SSF56176">
    <property type="entry name" value="FAD-binding/transporter-associated domain-like"/>
    <property type="match status" value="1"/>
</dbReference>
<feature type="domain" description="CNNM transmembrane" evidence="12">
    <location>
        <begin position="1"/>
        <end position="202"/>
    </location>
</feature>
<sequence>MTLLFLSLAAALILLNGFFVAAEFSLVKVRISRIEQLAKAGKPFAGTARWLATRLDESLSACQLGITMASLALGWVGEPAFAALVEPVLGWGGVTDQRAIHVLGFAIAFSVITGLHLVVGEQFPKIFAIRRPEMVLLWCALPLKFCYAILYPFLIILNVVTSFLLRMVGIHGASDHGSVNTEEEIRALLREAHVHGNLSRSEHRLINNVFEFDDLIVRRVMLPRGKVVFFDVNEPISVLRELVRRTMHTRYPVCDGSLDKVLGVVHIKDLLTVPESDESFDVRTIMRPPKKVHETMPISRVLRHFQATHQLMAFVIDEYGTITGMVTLENVLERIVGEVDDEFDNANPNIVPAGLREFIVNGSTPIDEARRKLQIPLTESDEADTVSGLLMDHSGQILSQGDRIEVDGAVAEILEMKNDSATKIRFWVSETPPISRP</sequence>
<dbReference type="Proteomes" id="UP000319908">
    <property type="component" value="Unassembled WGS sequence"/>
</dbReference>
<protein>
    <submittedName>
        <fullName evidence="13">Magnesium and cobalt efflux protein CorC</fullName>
    </submittedName>
</protein>
<dbReference type="Gene3D" id="3.30.465.10">
    <property type="match status" value="1"/>
</dbReference>
<dbReference type="InterPro" id="IPR051676">
    <property type="entry name" value="UPF0053_domain"/>
</dbReference>
<dbReference type="GO" id="GO:0005886">
    <property type="term" value="C:plasma membrane"/>
    <property type="evidence" value="ECO:0007669"/>
    <property type="project" value="UniProtKB-SubCell"/>
</dbReference>
<dbReference type="SMART" id="SM01091">
    <property type="entry name" value="CorC_HlyC"/>
    <property type="match status" value="1"/>
</dbReference>
<keyword evidence="7 9" id="KW-0472">Membrane</keyword>
<dbReference type="Pfam" id="PF00571">
    <property type="entry name" value="CBS"/>
    <property type="match status" value="2"/>
</dbReference>
<dbReference type="Pfam" id="PF03471">
    <property type="entry name" value="CorC_HlyC"/>
    <property type="match status" value="1"/>
</dbReference>
<dbReference type="PROSITE" id="PS51846">
    <property type="entry name" value="CNNM"/>
    <property type="match status" value="1"/>
</dbReference>
<feature type="transmembrane region" description="Helical" evidence="10">
    <location>
        <begin position="99"/>
        <end position="119"/>
    </location>
</feature>
<keyword evidence="14" id="KW-1185">Reference proteome</keyword>
<dbReference type="InterPro" id="IPR002550">
    <property type="entry name" value="CNNM"/>
</dbReference>
<dbReference type="InterPro" id="IPR046342">
    <property type="entry name" value="CBS_dom_sf"/>
</dbReference>
<dbReference type="InterPro" id="IPR005170">
    <property type="entry name" value="Transptr-assoc_dom"/>
</dbReference>
<evidence type="ECO:0000256" key="3">
    <source>
        <dbReference type="ARBA" id="ARBA00022692"/>
    </source>
</evidence>
<dbReference type="InterPro" id="IPR016169">
    <property type="entry name" value="FAD-bd_PCMH_sub2"/>
</dbReference>
<evidence type="ECO:0000256" key="9">
    <source>
        <dbReference type="PROSITE-ProRule" id="PRU01193"/>
    </source>
</evidence>
<keyword evidence="5 9" id="KW-1133">Transmembrane helix</keyword>
<dbReference type="FunFam" id="3.10.580.10:FF:000002">
    <property type="entry name" value="Magnesium/cobalt efflux protein CorC"/>
    <property type="match status" value="1"/>
</dbReference>
<evidence type="ECO:0000256" key="8">
    <source>
        <dbReference type="PROSITE-ProRule" id="PRU00703"/>
    </source>
</evidence>
<keyword evidence="3 9" id="KW-0812">Transmembrane</keyword>
<dbReference type="InterPro" id="IPR000644">
    <property type="entry name" value="CBS_dom"/>
</dbReference>
<evidence type="ECO:0000259" key="11">
    <source>
        <dbReference type="PROSITE" id="PS51371"/>
    </source>
</evidence>
<evidence type="ECO:0000256" key="10">
    <source>
        <dbReference type="SAM" id="Phobius"/>
    </source>
</evidence>
<keyword evidence="2" id="KW-1003">Cell membrane</keyword>
<dbReference type="CDD" id="cd04590">
    <property type="entry name" value="CBS_pair_CorC_HlyC_assoc"/>
    <property type="match status" value="1"/>
</dbReference>
<gene>
    <name evidence="13" type="primary">corC</name>
    <name evidence="13" type="ORF">Poly21_45230</name>
</gene>
<dbReference type="InterPro" id="IPR036318">
    <property type="entry name" value="FAD-bd_PCMH-like_sf"/>
</dbReference>
<dbReference type="Pfam" id="PF01595">
    <property type="entry name" value="CNNM"/>
    <property type="match status" value="1"/>
</dbReference>
<feature type="domain" description="CBS" evidence="11">
    <location>
        <begin position="285"/>
        <end position="342"/>
    </location>
</feature>
<dbReference type="SUPFAM" id="SSF54631">
    <property type="entry name" value="CBS-domain pair"/>
    <property type="match status" value="1"/>
</dbReference>
<accession>A0A5C6BG54</accession>
<proteinExistence type="predicted"/>
<evidence type="ECO:0000313" key="14">
    <source>
        <dbReference type="Proteomes" id="UP000319908"/>
    </source>
</evidence>
<evidence type="ECO:0000256" key="5">
    <source>
        <dbReference type="ARBA" id="ARBA00022989"/>
    </source>
</evidence>
<reference evidence="13 14" key="1">
    <citation type="journal article" date="2020" name="Antonie Van Leeuwenhoek">
        <title>Rhodopirellula heiligendammensis sp. nov., Rhodopirellula pilleata sp. nov., and Rhodopirellula solitaria sp. nov. isolated from natural or artificial marine surfaces in Northern Germany and California, USA, and emended description of the genus Rhodopirellula.</title>
        <authorList>
            <person name="Kallscheuer N."/>
            <person name="Wiegand S."/>
            <person name="Jogler M."/>
            <person name="Boedeker C."/>
            <person name="Peeters S.H."/>
            <person name="Rast P."/>
            <person name="Heuer A."/>
            <person name="Jetten M.S.M."/>
            <person name="Rohde M."/>
            <person name="Jogler C."/>
        </authorList>
    </citation>
    <scope>NUCLEOTIDE SEQUENCE [LARGE SCALE GENOMIC DNA]</scope>
    <source>
        <strain evidence="13 14">Poly21</strain>
    </source>
</reference>
<feature type="domain" description="CBS" evidence="11">
    <location>
        <begin position="221"/>
        <end position="282"/>
    </location>
</feature>
<evidence type="ECO:0000256" key="2">
    <source>
        <dbReference type="ARBA" id="ARBA00022475"/>
    </source>
</evidence>
<evidence type="ECO:0000256" key="7">
    <source>
        <dbReference type="ARBA" id="ARBA00023136"/>
    </source>
</evidence>
<evidence type="ECO:0000259" key="12">
    <source>
        <dbReference type="PROSITE" id="PS51846"/>
    </source>
</evidence>
<dbReference type="PANTHER" id="PTHR43099:SF5">
    <property type="entry name" value="HLYC_CORC FAMILY TRANSPORTER"/>
    <property type="match status" value="1"/>
</dbReference>
<evidence type="ECO:0000256" key="4">
    <source>
        <dbReference type="ARBA" id="ARBA00022737"/>
    </source>
</evidence>
<dbReference type="GO" id="GO:0050660">
    <property type="term" value="F:flavin adenine dinucleotide binding"/>
    <property type="evidence" value="ECO:0007669"/>
    <property type="project" value="InterPro"/>
</dbReference>
<dbReference type="EMBL" id="SJPU01000003">
    <property type="protein sequence ID" value="TWU10617.1"/>
    <property type="molecule type" value="Genomic_DNA"/>
</dbReference>
<organism evidence="13 14">
    <name type="scientific">Allorhodopirellula heiligendammensis</name>
    <dbReference type="NCBI Taxonomy" id="2714739"/>
    <lineage>
        <taxon>Bacteria</taxon>
        <taxon>Pseudomonadati</taxon>
        <taxon>Planctomycetota</taxon>
        <taxon>Planctomycetia</taxon>
        <taxon>Pirellulales</taxon>
        <taxon>Pirellulaceae</taxon>
        <taxon>Allorhodopirellula</taxon>
    </lineage>
</organism>
<evidence type="ECO:0000313" key="13">
    <source>
        <dbReference type="EMBL" id="TWU10617.1"/>
    </source>
</evidence>
<dbReference type="PANTHER" id="PTHR43099">
    <property type="entry name" value="UPF0053 PROTEIN YRKA"/>
    <property type="match status" value="1"/>
</dbReference>
<evidence type="ECO:0000256" key="6">
    <source>
        <dbReference type="ARBA" id="ARBA00023122"/>
    </source>
</evidence>
<comment type="caution">
    <text evidence="13">The sequence shown here is derived from an EMBL/GenBank/DDBJ whole genome shotgun (WGS) entry which is preliminary data.</text>
</comment>
<comment type="subcellular location">
    <subcellularLocation>
        <location evidence="1">Cell membrane</location>
        <topology evidence="1">Multi-pass membrane protein</topology>
    </subcellularLocation>
</comment>
<dbReference type="RefSeq" id="WP_146409031.1">
    <property type="nucleotide sequence ID" value="NZ_SJPU01000003.1"/>
</dbReference>
<dbReference type="InterPro" id="IPR044751">
    <property type="entry name" value="Ion_transp-like_CBS"/>
</dbReference>
<keyword evidence="6 8" id="KW-0129">CBS domain</keyword>
<evidence type="ECO:0000256" key="1">
    <source>
        <dbReference type="ARBA" id="ARBA00004651"/>
    </source>
</evidence>